<evidence type="ECO:0000256" key="5">
    <source>
        <dbReference type="ARBA" id="ARBA00022683"/>
    </source>
</evidence>
<evidence type="ECO:0000313" key="8">
    <source>
        <dbReference type="EMBL" id="TQR21394.1"/>
    </source>
</evidence>
<dbReference type="InterPro" id="IPR011055">
    <property type="entry name" value="Dup_hybrid_motif"/>
</dbReference>
<keyword evidence="6" id="KW-0418">Kinase</keyword>
<keyword evidence="2" id="KW-0813">Transport</keyword>
<keyword evidence="3 8" id="KW-0762">Sugar transport</keyword>
<feature type="domain" description="PTS EIIA type-1" evidence="7">
    <location>
        <begin position="29"/>
        <end position="133"/>
    </location>
</feature>
<evidence type="ECO:0000313" key="9">
    <source>
        <dbReference type="Proteomes" id="UP000316626"/>
    </source>
</evidence>
<keyword evidence="5" id="KW-0598">Phosphotransferase system</keyword>
<dbReference type="Pfam" id="PF00358">
    <property type="entry name" value="PTS_EIIA_1"/>
    <property type="match status" value="1"/>
</dbReference>
<dbReference type="PANTHER" id="PTHR45008:SF1">
    <property type="entry name" value="PTS SYSTEM GLUCOSE-SPECIFIC EIIA COMPONENT"/>
    <property type="match status" value="1"/>
</dbReference>
<dbReference type="Gene3D" id="2.70.70.10">
    <property type="entry name" value="Glucose Permease (Domain IIA)"/>
    <property type="match status" value="1"/>
</dbReference>
<reference evidence="8 9" key="1">
    <citation type="submission" date="2019-06" db="EMBL/GenBank/DDBJ databases">
        <title>Psychrobacillus vulpis sp. nov., a new species isolated from feces of a red fox that inhabits in The Tablas de Daimiel Natural Park, Albacete, Spain.</title>
        <authorList>
            <person name="Rodriguez M."/>
            <person name="Reina J.C."/>
            <person name="Bejar V."/>
            <person name="Llamas I."/>
        </authorList>
    </citation>
    <scope>NUCLEOTIDE SEQUENCE [LARGE SCALE GENOMIC DNA]</scope>
    <source>
        <strain evidence="8 9">Z8</strain>
    </source>
</reference>
<evidence type="ECO:0000256" key="2">
    <source>
        <dbReference type="ARBA" id="ARBA00022448"/>
    </source>
</evidence>
<sequence>MLTKFFNKRKLQIYAPVTGEILTLDQVPDPVFSQKMMGEGIAIMPKNGNIHAPIEGTITLISETKHAIGLLSNDGTEVLIHIGLETVSLKGQGFTVTVKTGDRVSIGQLLIEVDWEYIRDHAKSIITPIVITNSAEKKVQHEGTKECLMGETVIMVTSSK</sequence>
<dbReference type="GO" id="GO:0016301">
    <property type="term" value="F:kinase activity"/>
    <property type="evidence" value="ECO:0007669"/>
    <property type="project" value="UniProtKB-KW"/>
</dbReference>
<dbReference type="SUPFAM" id="SSF51261">
    <property type="entry name" value="Duplicated hybrid motif"/>
    <property type="match status" value="1"/>
</dbReference>
<accession>A0A544TVC4</accession>
<dbReference type="Proteomes" id="UP000316626">
    <property type="component" value="Unassembled WGS sequence"/>
</dbReference>
<dbReference type="PANTHER" id="PTHR45008">
    <property type="entry name" value="PTS SYSTEM GLUCOSE-SPECIFIC EIIA COMPONENT"/>
    <property type="match status" value="1"/>
</dbReference>
<dbReference type="PROSITE" id="PS00371">
    <property type="entry name" value="PTS_EIIA_TYPE_1_HIS"/>
    <property type="match status" value="1"/>
</dbReference>
<proteinExistence type="predicted"/>
<dbReference type="GO" id="GO:0005737">
    <property type="term" value="C:cytoplasm"/>
    <property type="evidence" value="ECO:0007669"/>
    <property type="project" value="UniProtKB-SubCell"/>
</dbReference>
<evidence type="ECO:0000256" key="3">
    <source>
        <dbReference type="ARBA" id="ARBA00022597"/>
    </source>
</evidence>
<evidence type="ECO:0000256" key="4">
    <source>
        <dbReference type="ARBA" id="ARBA00022679"/>
    </source>
</evidence>
<keyword evidence="4" id="KW-0808">Transferase</keyword>
<dbReference type="PROSITE" id="PS51093">
    <property type="entry name" value="PTS_EIIA_TYPE_1"/>
    <property type="match status" value="1"/>
</dbReference>
<dbReference type="NCBIfam" id="TIGR00830">
    <property type="entry name" value="PTBA"/>
    <property type="match status" value="1"/>
</dbReference>
<organism evidence="8 9">
    <name type="scientific">Psychrobacillus vulpis</name>
    <dbReference type="NCBI Taxonomy" id="2325572"/>
    <lineage>
        <taxon>Bacteria</taxon>
        <taxon>Bacillati</taxon>
        <taxon>Bacillota</taxon>
        <taxon>Bacilli</taxon>
        <taxon>Bacillales</taxon>
        <taxon>Bacillaceae</taxon>
        <taxon>Psychrobacillus</taxon>
    </lineage>
</organism>
<name>A0A544TVC4_9BACI</name>
<dbReference type="GO" id="GO:0009401">
    <property type="term" value="P:phosphoenolpyruvate-dependent sugar phosphotransferase system"/>
    <property type="evidence" value="ECO:0007669"/>
    <property type="project" value="UniProtKB-KW"/>
</dbReference>
<protein>
    <submittedName>
        <fullName evidence="8">PTS glucose transporter subunit IIA</fullName>
    </submittedName>
</protein>
<comment type="caution">
    <text evidence="8">The sequence shown here is derived from an EMBL/GenBank/DDBJ whole genome shotgun (WGS) entry which is preliminary data.</text>
</comment>
<comment type="subcellular location">
    <subcellularLocation>
        <location evidence="1">Cytoplasm</location>
    </subcellularLocation>
</comment>
<dbReference type="AlphaFoldDB" id="A0A544TVC4"/>
<dbReference type="RefSeq" id="WP_142640522.1">
    <property type="nucleotide sequence ID" value="NZ_VDGI01000001.1"/>
</dbReference>
<evidence type="ECO:0000256" key="1">
    <source>
        <dbReference type="ARBA" id="ARBA00004496"/>
    </source>
</evidence>
<evidence type="ECO:0000259" key="7">
    <source>
        <dbReference type="PROSITE" id="PS51093"/>
    </source>
</evidence>
<dbReference type="EMBL" id="VDGI01000001">
    <property type="protein sequence ID" value="TQR21394.1"/>
    <property type="molecule type" value="Genomic_DNA"/>
</dbReference>
<dbReference type="InterPro" id="IPR001127">
    <property type="entry name" value="PTS_EIIA_1_perm"/>
</dbReference>
<dbReference type="FunFam" id="2.70.70.10:FF:000001">
    <property type="entry name" value="PTS system glucose-specific IIA component"/>
    <property type="match status" value="1"/>
</dbReference>
<dbReference type="OrthoDB" id="92465at2"/>
<gene>
    <name evidence="8" type="ORF">FG384_00020</name>
</gene>
<keyword evidence="9" id="KW-1185">Reference proteome</keyword>
<evidence type="ECO:0000256" key="6">
    <source>
        <dbReference type="ARBA" id="ARBA00022777"/>
    </source>
</evidence>
<dbReference type="InterPro" id="IPR050890">
    <property type="entry name" value="PTS_EIIA_component"/>
</dbReference>